<accession>A0A8C8UCK7</accession>
<proteinExistence type="predicted"/>
<evidence type="ECO:0000256" key="1">
    <source>
        <dbReference type="SAM" id="MobiDB-lite"/>
    </source>
</evidence>
<feature type="region of interest" description="Disordered" evidence="1">
    <location>
        <begin position="1"/>
        <end position="20"/>
    </location>
</feature>
<name>A0A8C8UCK7_PERMB</name>
<reference evidence="2 3" key="1">
    <citation type="submission" date="2018-10" db="EMBL/GenBank/DDBJ databases">
        <title>Improved assembly of the deer mouse Peromyscus maniculatus genome.</title>
        <authorList>
            <person name="Lassance J.-M."/>
            <person name="Hoekstra H.E."/>
        </authorList>
    </citation>
    <scope>NUCLEOTIDE SEQUENCE [LARGE SCALE GENOMIC DNA]</scope>
</reference>
<dbReference type="AlphaFoldDB" id="A0A8C8UCK7"/>
<evidence type="ECO:0000313" key="2">
    <source>
        <dbReference type="Ensembl" id="ENSPEMP00000030822.1"/>
    </source>
</evidence>
<evidence type="ECO:0000313" key="3">
    <source>
        <dbReference type="Proteomes" id="UP000694547"/>
    </source>
</evidence>
<keyword evidence="3" id="KW-1185">Reference proteome</keyword>
<reference evidence="2" key="2">
    <citation type="submission" date="2025-08" db="UniProtKB">
        <authorList>
            <consortium name="Ensembl"/>
        </authorList>
    </citation>
    <scope>IDENTIFICATION</scope>
</reference>
<organism evidence="2 3">
    <name type="scientific">Peromyscus maniculatus bairdii</name>
    <name type="common">Prairie deer mouse</name>
    <dbReference type="NCBI Taxonomy" id="230844"/>
    <lineage>
        <taxon>Eukaryota</taxon>
        <taxon>Metazoa</taxon>
        <taxon>Chordata</taxon>
        <taxon>Craniata</taxon>
        <taxon>Vertebrata</taxon>
        <taxon>Euteleostomi</taxon>
        <taxon>Mammalia</taxon>
        <taxon>Eutheria</taxon>
        <taxon>Euarchontoglires</taxon>
        <taxon>Glires</taxon>
        <taxon>Rodentia</taxon>
        <taxon>Myomorpha</taxon>
        <taxon>Muroidea</taxon>
        <taxon>Cricetidae</taxon>
        <taxon>Neotominae</taxon>
        <taxon>Peromyscus</taxon>
    </lineage>
</organism>
<sequence length="114" mass="12986">MHGHQQCWRRHEDELQGPEPDVGHWEEVVVADILAPWLQSVAHKVLLLITPYFLGRHHKDHDSENEDDRDPHLPYAGGVLVHTTDDSVQGPPIHRAGLFLNRHKGAELISGRHL</sequence>
<dbReference type="GeneTree" id="ENSGT01150000287358"/>
<protein>
    <submittedName>
        <fullName evidence="2">Uncharacterized protein</fullName>
    </submittedName>
</protein>
<dbReference type="Proteomes" id="UP000694547">
    <property type="component" value="Chromosome 9"/>
</dbReference>
<reference evidence="2" key="3">
    <citation type="submission" date="2025-09" db="UniProtKB">
        <authorList>
            <consortium name="Ensembl"/>
        </authorList>
    </citation>
    <scope>IDENTIFICATION</scope>
</reference>
<dbReference type="Ensembl" id="ENSPEMT00000040489.1">
    <property type="protein sequence ID" value="ENSPEMP00000030822.1"/>
    <property type="gene ID" value="ENSPEMG00000027758.1"/>
</dbReference>
<feature type="region of interest" description="Disordered" evidence="1">
    <location>
        <begin position="58"/>
        <end position="78"/>
    </location>
</feature>